<dbReference type="CDD" id="cd01837">
    <property type="entry name" value="SGNH_plant_lipase_like"/>
    <property type="match status" value="1"/>
</dbReference>
<dbReference type="InterPro" id="IPR035669">
    <property type="entry name" value="SGNH_plant_lipase-like"/>
</dbReference>
<evidence type="ECO:0000256" key="1">
    <source>
        <dbReference type="ARBA" id="ARBA00004613"/>
    </source>
</evidence>
<dbReference type="AlphaFoldDB" id="A0A371EVW1"/>
<comment type="caution">
    <text evidence="9">The sequence shown here is derived from an EMBL/GenBank/DDBJ whole genome shotgun (WGS) entry which is preliminary data.</text>
</comment>
<keyword evidence="6" id="KW-0442">Lipid degradation</keyword>
<dbReference type="OrthoDB" id="1600564at2759"/>
<evidence type="ECO:0000313" key="10">
    <source>
        <dbReference type="Proteomes" id="UP000257109"/>
    </source>
</evidence>
<comment type="subcellular location">
    <subcellularLocation>
        <location evidence="1">Secreted</location>
    </subcellularLocation>
</comment>
<dbReference type="Pfam" id="PF00657">
    <property type="entry name" value="Lipase_GDSL"/>
    <property type="match status" value="1"/>
</dbReference>
<organism evidence="9 10">
    <name type="scientific">Mucuna pruriens</name>
    <name type="common">Velvet bean</name>
    <name type="synonym">Dolichos pruriens</name>
    <dbReference type="NCBI Taxonomy" id="157652"/>
    <lineage>
        <taxon>Eukaryota</taxon>
        <taxon>Viridiplantae</taxon>
        <taxon>Streptophyta</taxon>
        <taxon>Embryophyta</taxon>
        <taxon>Tracheophyta</taxon>
        <taxon>Spermatophyta</taxon>
        <taxon>Magnoliopsida</taxon>
        <taxon>eudicotyledons</taxon>
        <taxon>Gunneridae</taxon>
        <taxon>Pentapetalae</taxon>
        <taxon>rosids</taxon>
        <taxon>fabids</taxon>
        <taxon>Fabales</taxon>
        <taxon>Fabaceae</taxon>
        <taxon>Papilionoideae</taxon>
        <taxon>50 kb inversion clade</taxon>
        <taxon>NPAAA clade</taxon>
        <taxon>indigoferoid/millettioid clade</taxon>
        <taxon>Phaseoleae</taxon>
        <taxon>Mucuna</taxon>
    </lineage>
</organism>
<evidence type="ECO:0000256" key="3">
    <source>
        <dbReference type="ARBA" id="ARBA00022525"/>
    </source>
</evidence>
<evidence type="ECO:0000256" key="7">
    <source>
        <dbReference type="ARBA" id="ARBA00023098"/>
    </source>
</evidence>
<dbReference type="PANTHER" id="PTHR45650">
    <property type="entry name" value="GDSL-LIKE LIPASE/ACYLHYDROLASE-RELATED"/>
    <property type="match status" value="1"/>
</dbReference>
<reference evidence="9" key="1">
    <citation type="submission" date="2018-05" db="EMBL/GenBank/DDBJ databases">
        <title>Draft genome of Mucuna pruriens seed.</title>
        <authorList>
            <person name="Nnadi N.E."/>
            <person name="Vos R."/>
            <person name="Hasami M.H."/>
            <person name="Devisetty U.K."/>
            <person name="Aguiy J.C."/>
        </authorList>
    </citation>
    <scope>NUCLEOTIDE SEQUENCE [LARGE SCALE GENOMIC DNA]</scope>
    <source>
        <strain evidence="9">JCA_2017</strain>
    </source>
</reference>
<dbReference type="GO" id="GO:0016788">
    <property type="term" value="F:hydrolase activity, acting on ester bonds"/>
    <property type="evidence" value="ECO:0007669"/>
    <property type="project" value="InterPro"/>
</dbReference>
<dbReference type="PANTHER" id="PTHR45650:SF14">
    <property type="entry name" value="GDSL ESTERASE_LIPASE 7-LIKE"/>
    <property type="match status" value="1"/>
</dbReference>
<dbReference type="InterPro" id="IPR051238">
    <property type="entry name" value="GDSL_esterase/lipase"/>
</dbReference>
<evidence type="ECO:0000256" key="6">
    <source>
        <dbReference type="ARBA" id="ARBA00022963"/>
    </source>
</evidence>
<comment type="similarity">
    <text evidence="2">Belongs to the 'GDSL' lipolytic enzyme family.</text>
</comment>
<dbReference type="GO" id="GO:0016042">
    <property type="term" value="P:lipid catabolic process"/>
    <property type="evidence" value="ECO:0007669"/>
    <property type="project" value="UniProtKB-KW"/>
</dbReference>
<feature type="non-terminal residue" evidence="9">
    <location>
        <position position="1"/>
    </location>
</feature>
<proteinExistence type="inferred from homology"/>
<dbReference type="EMBL" id="QJKJ01011803">
    <property type="protein sequence ID" value="RDX70190.1"/>
    <property type="molecule type" value="Genomic_DNA"/>
</dbReference>
<evidence type="ECO:0000256" key="4">
    <source>
        <dbReference type="ARBA" id="ARBA00022729"/>
    </source>
</evidence>
<keyword evidence="4 8" id="KW-0732">Signal</keyword>
<feature type="chain" id="PRO_5016629429" evidence="8">
    <location>
        <begin position="28"/>
        <end position="375"/>
    </location>
</feature>
<name>A0A371EVW1_MUCPR</name>
<dbReference type="InterPro" id="IPR001087">
    <property type="entry name" value="GDSL"/>
</dbReference>
<keyword evidence="3" id="KW-0964">Secreted</keyword>
<evidence type="ECO:0000256" key="2">
    <source>
        <dbReference type="ARBA" id="ARBA00008668"/>
    </source>
</evidence>
<dbReference type="Gene3D" id="3.40.50.1110">
    <property type="entry name" value="SGNH hydrolase"/>
    <property type="match status" value="1"/>
</dbReference>
<feature type="signal peptide" evidence="8">
    <location>
        <begin position="1"/>
        <end position="27"/>
    </location>
</feature>
<dbReference type="GO" id="GO:0005576">
    <property type="term" value="C:extracellular region"/>
    <property type="evidence" value="ECO:0007669"/>
    <property type="project" value="UniProtKB-SubCell"/>
</dbReference>
<evidence type="ECO:0000256" key="8">
    <source>
        <dbReference type="SAM" id="SignalP"/>
    </source>
</evidence>
<evidence type="ECO:0000313" key="9">
    <source>
        <dbReference type="EMBL" id="RDX70190.1"/>
    </source>
</evidence>
<sequence>MWKLRMSQVMIFFSFVFLHLVVSPICALPLAPALYVFGDSLMDSGNNNFLPTLAKANYLPYGADFPTGPSGRFTNGKTVADLLAEYLGLPYSPPFLSFEGPRSLTGINYASGSCGILPETGALLGKCLNVEEQINLFQRTIEVHLPREIKIPTQLSEHLSKSIFVFSIGSNDYINNYLETNFYGTSKHYLPRPFAQLLIEKLSKHFEVQYSSPKLTVTLMRMYKLGARKIIMFELGPVGCIPAVARKHPHTGDCVEKTNQMVAYFNNRLSPMLKNMTSNHPGSTFVLGRANSLGYDAIKNPSLYGLTDKSNPCCTTWANGTSGCIPFTKPCMNPSEHVFWDAFHLTEAVYSVIASACISNRSVCTPMSVQELVKV</sequence>
<protein>
    <submittedName>
        <fullName evidence="9">GDSL esterase/lipase 7</fullName>
    </submittedName>
</protein>
<evidence type="ECO:0000256" key="5">
    <source>
        <dbReference type="ARBA" id="ARBA00022801"/>
    </source>
</evidence>
<keyword evidence="5" id="KW-0378">Hydrolase</keyword>
<keyword evidence="7" id="KW-0443">Lipid metabolism</keyword>
<gene>
    <name evidence="9" type="primary">GLIP7</name>
    <name evidence="9" type="ORF">CR513_50594</name>
</gene>
<dbReference type="InterPro" id="IPR036514">
    <property type="entry name" value="SGNH_hydro_sf"/>
</dbReference>
<dbReference type="Proteomes" id="UP000257109">
    <property type="component" value="Unassembled WGS sequence"/>
</dbReference>
<accession>A0A371EVW1</accession>
<keyword evidence="10" id="KW-1185">Reference proteome</keyword>